<comment type="caution">
    <text evidence="7">The sequence shown here is derived from an EMBL/GenBank/DDBJ whole genome shotgun (WGS) entry which is preliminary data.</text>
</comment>
<organism evidence="7 8">
    <name type="scientific">Aliivibrio sifiae</name>
    <dbReference type="NCBI Taxonomy" id="566293"/>
    <lineage>
        <taxon>Bacteria</taxon>
        <taxon>Pseudomonadati</taxon>
        <taxon>Pseudomonadota</taxon>
        <taxon>Gammaproteobacteria</taxon>
        <taxon>Vibrionales</taxon>
        <taxon>Vibrionaceae</taxon>
        <taxon>Aliivibrio</taxon>
    </lineage>
</organism>
<evidence type="ECO:0000313" key="8">
    <source>
        <dbReference type="Proteomes" id="UP000239263"/>
    </source>
</evidence>
<dbReference type="GO" id="GO:0005886">
    <property type="term" value="C:plasma membrane"/>
    <property type="evidence" value="ECO:0007669"/>
    <property type="project" value="UniProtKB-SubCell"/>
</dbReference>
<name>A0A2S7XDG0_9GAMM</name>
<dbReference type="Pfam" id="PF01925">
    <property type="entry name" value="TauE"/>
    <property type="match status" value="2"/>
</dbReference>
<dbReference type="AlphaFoldDB" id="A0A2S7XDG0"/>
<gene>
    <name evidence="7" type="ORF">BTO22_05960</name>
</gene>
<accession>A0A2S7XDG0</accession>
<feature type="transmembrane region" description="Helical" evidence="6">
    <location>
        <begin position="38"/>
        <end position="61"/>
    </location>
</feature>
<feature type="transmembrane region" description="Helical" evidence="6">
    <location>
        <begin position="6"/>
        <end position="26"/>
    </location>
</feature>
<feature type="transmembrane region" description="Helical" evidence="6">
    <location>
        <begin position="237"/>
        <end position="257"/>
    </location>
</feature>
<feature type="transmembrane region" description="Helical" evidence="6">
    <location>
        <begin position="132"/>
        <end position="158"/>
    </location>
</feature>
<evidence type="ECO:0000256" key="5">
    <source>
        <dbReference type="ARBA" id="ARBA00023136"/>
    </source>
</evidence>
<evidence type="ECO:0000256" key="1">
    <source>
        <dbReference type="ARBA" id="ARBA00004141"/>
    </source>
</evidence>
<evidence type="ECO:0000256" key="3">
    <source>
        <dbReference type="ARBA" id="ARBA00022692"/>
    </source>
</evidence>
<feature type="transmembrane region" description="Helical" evidence="6">
    <location>
        <begin position="170"/>
        <end position="192"/>
    </location>
</feature>
<keyword evidence="6" id="KW-1003">Cell membrane</keyword>
<proteinExistence type="inferred from homology"/>
<evidence type="ECO:0000256" key="6">
    <source>
        <dbReference type="RuleBase" id="RU363041"/>
    </source>
</evidence>
<evidence type="ECO:0000313" key="7">
    <source>
        <dbReference type="EMBL" id="PQJ89155.1"/>
    </source>
</evidence>
<protein>
    <recommendedName>
        <fullName evidence="6">Probable membrane transporter protein</fullName>
    </recommendedName>
</protein>
<dbReference type="OrthoDB" id="5145250at2"/>
<keyword evidence="5 6" id="KW-0472">Membrane</keyword>
<reference evidence="7 8" key="1">
    <citation type="submission" date="2016-12" db="EMBL/GenBank/DDBJ databases">
        <title>Diversity of luminous bacteria.</title>
        <authorList>
            <person name="Yoshizawa S."/>
            <person name="Kogure K."/>
        </authorList>
    </citation>
    <scope>NUCLEOTIDE SEQUENCE [LARGE SCALE GENOMIC DNA]</scope>
    <source>
        <strain evidence="7 8">ATCC 33715</strain>
    </source>
</reference>
<dbReference type="PANTHER" id="PTHR43483:SF3">
    <property type="entry name" value="MEMBRANE TRANSPORTER PROTEIN HI_0806-RELATED"/>
    <property type="match status" value="1"/>
</dbReference>
<dbReference type="InterPro" id="IPR002781">
    <property type="entry name" value="TM_pro_TauE-like"/>
</dbReference>
<dbReference type="EMBL" id="MSCO01000001">
    <property type="protein sequence ID" value="PQJ89155.1"/>
    <property type="molecule type" value="Genomic_DNA"/>
</dbReference>
<keyword evidence="3 6" id="KW-0812">Transmembrane</keyword>
<sequence>MSVLLLLQISLIIGGAIFLYMLIKLWMRKKGIEKNTNVIAIGLIGGFANFCDTLGVGSFAIKTAGYKQFKLLDDKDLPGTMNAQATMATVFQALIFLTAVNVDLTTLLSLIVAACAGATIGARLVSNFDRQLIRLIMTGALFVVALLMFAGQFHLFPLGGDALGLSGEKLMIGIIGNFIFGALMTVGIGLYAPCMTMIYLLGMNPLAAFPIMMCSCAFLCFFSSGNFIQKEALNSRAALVVAVTGSIGVFIAAFIVKSLDVEMLAWLVSFVVLYTAVTMLRSWQQGRKEAMIESNAQ</sequence>
<dbReference type="PANTHER" id="PTHR43483">
    <property type="entry name" value="MEMBRANE TRANSPORTER PROTEIN HI_0806-RELATED"/>
    <property type="match status" value="1"/>
</dbReference>
<comment type="subcellular location">
    <subcellularLocation>
        <location evidence="6">Cell membrane</location>
        <topology evidence="6">Multi-pass membrane protein</topology>
    </subcellularLocation>
    <subcellularLocation>
        <location evidence="1">Membrane</location>
        <topology evidence="1">Multi-pass membrane protein</topology>
    </subcellularLocation>
</comment>
<evidence type="ECO:0000256" key="4">
    <source>
        <dbReference type="ARBA" id="ARBA00022989"/>
    </source>
</evidence>
<dbReference type="Proteomes" id="UP000239263">
    <property type="component" value="Unassembled WGS sequence"/>
</dbReference>
<keyword evidence="4 6" id="KW-1133">Transmembrane helix</keyword>
<feature type="transmembrane region" description="Helical" evidence="6">
    <location>
        <begin position="198"/>
        <end position="225"/>
    </location>
</feature>
<feature type="transmembrane region" description="Helical" evidence="6">
    <location>
        <begin position="263"/>
        <end position="283"/>
    </location>
</feature>
<comment type="similarity">
    <text evidence="2 6">Belongs to the 4-toluene sulfonate uptake permease (TSUP) (TC 2.A.102) family.</text>
</comment>
<dbReference type="RefSeq" id="WP_105054691.1">
    <property type="nucleotide sequence ID" value="NZ_CAWNRT010000001.1"/>
</dbReference>
<evidence type="ECO:0000256" key="2">
    <source>
        <dbReference type="ARBA" id="ARBA00009142"/>
    </source>
</evidence>